<evidence type="ECO:0000313" key="2">
    <source>
        <dbReference type="Proteomes" id="UP001165960"/>
    </source>
</evidence>
<protein>
    <submittedName>
        <fullName evidence="1">Uncharacterized protein</fullName>
    </submittedName>
</protein>
<dbReference type="Proteomes" id="UP001165960">
    <property type="component" value="Unassembled WGS sequence"/>
</dbReference>
<comment type="caution">
    <text evidence="1">The sequence shown here is derived from an EMBL/GenBank/DDBJ whole genome shotgun (WGS) entry which is preliminary data.</text>
</comment>
<accession>A0ACC2TFT3</accession>
<dbReference type="EMBL" id="QTSX02002900">
    <property type="protein sequence ID" value="KAJ9073538.1"/>
    <property type="molecule type" value="Genomic_DNA"/>
</dbReference>
<gene>
    <name evidence="1" type="ORF">DSO57_1015304</name>
</gene>
<proteinExistence type="predicted"/>
<sequence>MKVGFFMWVTFVWAKVRKFNWDITEGSIFPDNFTIRSILINGKFPGPPIKALIGDQIVVKVNNKLTREFTIHWHGIKQTGSVSMDGVPHITQLPIGPRKSFTYKFTVDVAGTFWYHAHSGLDSVQAFGALIVKDRKETLNSIFRSNPKYRYNFERTLLLTEWWHETPEEVRKKLISLPFSGVDGANSHLIFV</sequence>
<organism evidence="1 2">
    <name type="scientific">Entomophthora muscae</name>
    <dbReference type="NCBI Taxonomy" id="34485"/>
    <lineage>
        <taxon>Eukaryota</taxon>
        <taxon>Fungi</taxon>
        <taxon>Fungi incertae sedis</taxon>
        <taxon>Zoopagomycota</taxon>
        <taxon>Entomophthoromycotina</taxon>
        <taxon>Entomophthoromycetes</taxon>
        <taxon>Entomophthorales</taxon>
        <taxon>Entomophthoraceae</taxon>
        <taxon>Entomophthora</taxon>
    </lineage>
</organism>
<keyword evidence="2" id="KW-1185">Reference proteome</keyword>
<name>A0ACC2TFT3_9FUNG</name>
<reference evidence="1" key="1">
    <citation type="submission" date="2022-04" db="EMBL/GenBank/DDBJ databases">
        <title>Genome of the entomopathogenic fungus Entomophthora muscae.</title>
        <authorList>
            <person name="Elya C."/>
            <person name="Lovett B.R."/>
            <person name="Lee E."/>
            <person name="Macias A.M."/>
            <person name="Hajek A.E."/>
            <person name="De Bivort B.L."/>
            <person name="Kasson M.T."/>
            <person name="De Fine Licht H.H."/>
            <person name="Stajich J.E."/>
        </authorList>
    </citation>
    <scope>NUCLEOTIDE SEQUENCE</scope>
    <source>
        <strain evidence="1">Berkeley</strain>
    </source>
</reference>
<evidence type="ECO:0000313" key="1">
    <source>
        <dbReference type="EMBL" id="KAJ9073538.1"/>
    </source>
</evidence>